<organism evidence="6">
    <name type="scientific">freshwater metagenome</name>
    <dbReference type="NCBI Taxonomy" id="449393"/>
    <lineage>
        <taxon>unclassified sequences</taxon>
        <taxon>metagenomes</taxon>
        <taxon>ecological metagenomes</taxon>
    </lineage>
</organism>
<dbReference type="GO" id="GO:0046294">
    <property type="term" value="P:formaldehyde catabolic process"/>
    <property type="evidence" value="ECO:0007669"/>
    <property type="project" value="TreeGrafter"/>
</dbReference>
<comment type="cofactor">
    <cofactor evidence="1">
        <name>Zn(2+)</name>
        <dbReference type="ChEBI" id="CHEBI:29105"/>
    </cofactor>
</comment>
<feature type="domain" description="Alcohol dehydrogenase-like C-terminal" evidence="5">
    <location>
        <begin position="23"/>
        <end position="165"/>
    </location>
</feature>
<keyword evidence="2" id="KW-0479">Metal-binding</keyword>
<dbReference type="GO" id="GO:0005829">
    <property type="term" value="C:cytosol"/>
    <property type="evidence" value="ECO:0007669"/>
    <property type="project" value="TreeGrafter"/>
</dbReference>
<keyword evidence="3" id="KW-0862">Zinc</keyword>
<reference evidence="6" key="1">
    <citation type="submission" date="2020-05" db="EMBL/GenBank/DDBJ databases">
        <authorList>
            <person name="Chiriac C."/>
            <person name="Salcher M."/>
            <person name="Ghai R."/>
            <person name="Kavagutti S V."/>
        </authorList>
    </citation>
    <scope>NUCLEOTIDE SEQUENCE</scope>
</reference>
<dbReference type="GO" id="GO:0008270">
    <property type="term" value="F:zinc ion binding"/>
    <property type="evidence" value="ECO:0007669"/>
    <property type="project" value="TreeGrafter"/>
</dbReference>
<dbReference type="SUPFAM" id="SSF51735">
    <property type="entry name" value="NAD(P)-binding Rossmann-fold domains"/>
    <property type="match status" value="1"/>
</dbReference>
<dbReference type="EMBL" id="CAFBRX010000258">
    <property type="protein sequence ID" value="CAB5137356.1"/>
    <property type="molecule type" value="Genomic_DNA"/>
</dbReference>
<dbReference type="GO" id="GO:0051903">
    <property type="term" value="F:S-(hydroxymethyl)glutathione dehydrogenase [NAD(P)+] activity"/>
    <property type="evidence" value="ECO:0007669"/>
    <property type="project" value="TreeGrafter"/>
</dbReference>
<evidence type="ECO:0000256" key="1">
    <source>
        <dbReference type="ARBA" id="ARBA00001947"/>
    </source>
</evidence>
<evidence type="ECO:0000256" key="4">
    <source>
        <dbReference type="ARBA" id="ARBA00023027"/>
    </source>
</evidence>
<accession>A0A6J7W2F3</accession>
<sequence>MGAVFNRANVKRGQSALVFGVGGVGLNVIQALKVQGATTIIAVDTVPEKEALAKKFGATHFLDGKTEDIVVAVGAIMPHNETTPRGPFNSGGVNWAFDCVAHPSVTYNALECLDWEGTVVVIGVSSQTAKFEGLYTRLTQVDRGIIGCRYGTISPQRDIPRIIELYRRGEILLDELVSATFPVDHWQDAVHGLESGTLARAVITF</sequence>
<dbReference type="PANTHER" id="PTHR43880:SF12">
    <property type="entry name" value="ALCOHOL DEHYDROGENASE CLASS-3"/>
    <property type="match status" value="1"/>
</dbReference>
<dbReference type="AlphaFoldDB" id="A0A6J7W2F3"/>
<evidence type="ECO:0000313" key="6">
    <source>
        <dbReference type="EMBL" id="CAB5137356.1"/>
    </source>
</evidence>
<dbReference type="InterPro" id="IPR013149">
    <property type="entry name" value="ADH-like_C"/>
</dbReference>
<dbReference type="Gene3D" id="3.90.180.10">
    <property type="entry name" value="Medium-chain alcohol dehydrogenases, catalytic domain"/>
    <property type="match status" value="1"/>
</dbReference>
<dbReference type="Pfam" id="PF00107">
    <property type="entry name" value="ADH_zinc_N"/>
    <property type="match status" value="1"/>
</dbReference>
<gene>
    <name evidence="6" type="ORF">UFOPK4422_01709</name>
</gene>
<dbReference type="FunFam" id="3.40.50.720:FF:000003">
    <property type="entry name" value="S-(hydroxymethyl)glutathione dehydrogenase"/>
    <property type="match status" value="1"/>
</dbReference>
<dbReference type="Gene3D" id="3.40.50.720">
    <property type="entry name" value="NAD(P)-binding Rossmann-like Domain"/>
    <property type="match status" value="1"/>
</dbReference>
<name>A0A6J7W2F3_9ZZZZ</name>
<protein>
    <submittedName>
        <fullName evidence="6">Unannotated protein</fullName>
    </submittedName>
</protein>
<dbReference type="InterPro" id="IPR036291">
    <property type="entry name" value="NAD(P)-bd_dom_sf"/>
</dbReference>
<evidence type="ECO:0000256" key="2">
    <source>
        <dbReference type="ARBA" id="ARBA00022723"/>
    </source>
</evidence>
<proteinExistence type="predicted"/>
<keyword evidence="4" id="KW-0520">NAD</keyword>
<evidence type="ECO:0000259" key="5">
    <source>
        <dbReference type="Pfam" id="PF00107"/>
    </source>
</evidence>
<dbReference type="PANTHER" id="PTHR43880">
    <property type="entry name" value="ALCOHOL DEHYDROGENASE"/>
    <property type="match status" value="1"/>
</dbReference>
<evidence type="ECO:0000256" key="3">
    <source>
        <dbReference type="ARBA" id="ARBA00022833"/>
    </source>
</evidence>